<reference evidence="1" key="2">
    <citation type="submission" date="2020-09" db="EMBL/GenBank/DDBJ databases">
        <authorList>
            <person name="Sun Q."/>
            <person name="Kim S."/>
        </authorList>
    </citation>
    <scope>NUCLEOTIDE SEQUENCE</scope>
    <source>
        <strain evidence="1">KCTC 42651</strain>
    </source>
</reference>
<name>A0A918XXW8_9PROT</name>
<proteinExistence type="predicted"/>
<organism evidence="1 2">
    <name type="scientific">Thalassobaculum fulvum</name>
    <dbReference type="NCBI Taxonomy" id="1633335"/>
    <lineage>
        <taxon>Bacteria</taxon>
        <taxon>Pseudomonadati</taxon>
        <taxon>Pseudomonadota</taxon>
        <taxon>Alphaproteobacteria</taxon>
        <taxon>Rhodospirillales</taxon>
        <taxon>Thalassobaculaceae</taxon>
        <taxon>Thalassobaculum</taxon>
    </lineage>
</organism>
<gene>
    <name evidence="1" type="ORF">GCM10017083_50190</name>
</gene>
<comment type="caution">
    <text evidence="1">The sequence shown here is derived from an EMBL/GenBank/DDBJ whole genome shotgun (WGS) entry which is preliminary data.</text>
</comment>
<sequence length="345" mass="36139">MDSLGLPADGRLLPIAATAGGVTVSGVVRSASRLARILGIDAGGHDPAASLAGFVETAVAAGCTAVRAELAPGDATAAAFPAAGFRPILPAVHAAQPRPVLRFEWRADGGTPRTLPYYAQTTGFTCGAVALMLARRRLVPDAPVDRRTEVELWRQATTVHAPRGPGGCDPFGVACAAARKGLGVRVVSSSAGPFFTGRAYDEAQLELMRFVQAGFRDEADARGVAVETRQWTHADLAATLSAGGSAIVLIDQMLFHGEAIPHWVLVHGHVAEGESDGTYAVDDPWVEPPDRETDTDRFDLPVPAEALDRMAWWGAEPVRAAVLVEGAIVRAFDCVNSGIGPPQSN</sequence>
<protein>
    <recommendedName>
        <fullName evidence="3">Peptidase_C39 like family protein</fullName>
    </recommendedName>
</protein>
<evidence type="ECO:0000313" key="1">
    <source>
        <dbReference type="EMBL" id="GHD62010.1"/>
    </source>
</evidence>
<evidence type="ECO:0008006" key="3">
    <source>
        <dbReference type="Google" id="ProtNLM"/>
    </source>
</evidence>
<dbReference type="Pfam" id="PF11814">
    <property type="entry name" value="DUF3335"/>
    <property type="match status" value="1"/>
</dbReference>
<keyword evidence="2" id="KW-1185">Reference proteome</keyword>
<dbReference type="EMBL" id="BMZS01000014">
    <property type="protein sequence ID" value="GHD62010.1"/>
    <property type="molecule type" value="Genomic_DNA"/>
</dbReference>
<dbReference type="AlphaFoldDB" id="A0A918XXW8"/>
<accession>A0A918XXW8</accession>
<dbReference type="InterPro" id="IPR021770">
    <property type="entry name" value="DUF3335"/>
</dbReference>
<reference evidence="1" key="1">
    <citation type="journal article" date="2014" name="Int. J. Syst. Evol. Microbiol.">
        <title>Complete genome sequence of Corynebacterium casei LMG S-19264T (=DSM 44701T), isolated from a smear-ripened cheese.</title>
        <authorList>
            <consortium name="US DOE Joint Genome Institute (JGI-PGF)"/>
            <person name="Walter F."/>
            <person name="Albersmeier A."/>
            <person name="Kalinowski J."/>
            <person name="Ruckert C."/>
        </authorList>
    </citation>
    <scope>NUCLEOTIDE SEQUENCE</scope>
    <source>
        <strain evidence="1">KCTC 42651</strain>
    </source>
</reference>
<evidence type="ECO:0000313" key="2">
    <source>
        <dbReference type="Proteomes" id="UP000630353"/>
    </source>
</evidence>
<dbReference type="Proteomes" id="UP000630353">
    <property type="component" value="Unassembled WGS sequence"/>
</dbReference>
<dbReference type="RefSeq" id="WP_189994890.1">
    <property type="nucleotide sequence ID" value="NZ_BMZS01000014.1"/>
</dbReference>